<gene>
    <name evidence="1" type="ORF">Vbra_13173</name>
</gene>
<keyword evidence="2" id="KW-1185">Reference proteome</keyword>
<name>A0A0G4EU01_VITBC</name>
<dbReference type="PhylomeDB" id="A0A0G4EU01"/>
<sequence>MPNEVLSYAGSFFTSTDGTKQLSEVSRHFSTCVTGEPSSSIMKPHHQRAGGASSLYSHLYIDKHVFWDLPAHVTSRLERTHHQSIVVKMDPNEWPVSEMVIAAIRRSPTVLQKLVITRFDDMESEDFPAEGQGIGSPPAVTPPADRIVFPHVKKLRVDSLRYFVRMVTEGFEWPELTELEGDMFMGTDCEEDSYEDDLFTESSVDQPLAHFLNTSKKLQRLYIYPFTPYPRRLPHSFPLLPSMTHLTAFDWIRIHDNVSHPDAPFDALHPFLGVLRQLWGHRNDRRNKHLTLSYDMSVSERMPGLLRSTAGPHGLSAVGFIEQLEDMGCKIAYSFDTRITFDCVDVQNNTVDPSPVHSIVRRMAEGLAAESAYVMIAYGGVPLPQRWSFLPPFSGARSLSVVFRHDVHDDDFSSIPGFLTQAGRYPNVDNLILSRIGTSTQGPSVIAAPPNPLSRTITSLPSLQSMKIIGMAPSTTGQCLRYLKDRPEKLTKLEIVSQHLPVELPPLVLAPPLAPPVKHLTFSNLIPYARGEASMRSVFDLTLLLLPDKASVCVLMPLVVGGADRALWQSVRRCMQYYDVELPISDDDDEDENLRTCLVEMTKKAGVD</sequence>
<dbReference type="AlphaFoldDB" id="A0A0G4EU01"/>
<dbReference type="VEuPathDB" id="CryptoDB:Vbra_13173"/>
<reference evidence="1 2" key="1">
    <citation type="submission" date="2014-11" db="EMBL/GenBank/DDBJ databases">
        <authorList>
            <person name="Zhu J."/>
            <person name="Qi W."/>
            <person name="Song R."/>
        </authorList>
    </citation>
    <scope>NUCLEOTIDE SEQUENCE [LARGE SCALE GENOMIC DNA]</scope>
</reference>
<evidence type="ECO:0000313" key="1">
    <source>
        <dbReference type="EMBL" id="CEM01543.1"/>
    </source>
</evidence>
<organism evidence="1 2">
    <name type="scientific">Vitrella brassicaformis (strain CCMP3155)</name>
    <dbReference type="NCBI Taxonomy" id="1169540"/>
    <lineage>
        <taxon>Eukaryota</taxon>
        <taxon>Sar</taxon>
        <taxon>Alveolata</taxon>
        <taxon>Colpodellida</taxon>
        <taxon>Vitrellaceae</taxon>
        <taxon>Vitrella</taxon>
    </lineage>
</organism>
<accession>A0A0G4EU01</accession>
<proteinExistence type="predicted"/>
<protein>
    <submittedName>
        <fullName evidence="1">Uncharacterized protein</fullName>
    </submittedName>
</protein>
<dbReference type="Proteomes" id="UP000041254">
    <property type="component" value="Unassembled WGS sequence"/>
</dbReference>
<dbReference type="EMBL" id="CDMY01000305">
    <property type="protein sequence ID" value="CEM01543.1"/>
    <property type="molecule type" value="Genomic_DNA"/>
</dbReference>
<dbReference type="InParanoid" id="A0A0G4EU01"/>
<evidence type="ECO:0000313" key="2">
    <source>
        <dbReference type="Proteomes" id="UP000041254"/>
    </source>
</evidence>